<dbReference type="InterPro" id="IPR015353">
    <property type="entry name" value="Rubisco_LSMT_subst-bd"/>
</dbReference>
<evidence type="ECO:0000256" key="2">
    <source>
        <dbReference type="ARBA" id="ARBA00022679"/>
    </source>
</evidence>
<evidence type="ECO:0000259" key="4">
    <source>
        <dbReference type="PROSITE" id="PS50280"/>
    </source>
</evidence>
<keyword evidence="11" id="KW-1185">Reference proteome</keyword>
<dbReference type="EMBL" id="VJMH01002245">
    <property type="protein sequence ID" value="KAF0709503.1"/>
    <property type="molecule type" value="Genomic_DNA"/>
</dbReference>
<dbReference type="PROSITE" id="PS50280">
    <property type="entry name" value="SET"/>
    <property type="match status" value="1"/>
</dbReference>
<dbReference type="PANTHER" id="PTHR13271:SF137">
    <property type="entry name" value="SET DOMAIN-CONTAINING PROTEIN"/>
    <property type="match status" value="1"/>
</dbReference>
<dbReference type="Proteomes" id="UP000332933">
    <property type="component" value="Unassembled WGS sequence"/>
</dbReference>
<sequence length="430" mass="48572">MDELFVGYNAWAAEKLDIAMSVDLVYEEKTEGGDRGVYVSEDILPQTTVLSIPAESLLNVHTMAQSPLKDLLSLPLCEDDMLAWFLMYETFLNPSSKWKRHLDVLPKTFHNILYFTQDEIDMLEGSNVYYVAMQLQKQVASDFAALQQTLLPDTLRLLSADFSAETLLDAFSMNHYKWALSVIWSRFVSVALDEDILAKSMVPVFDMFNHDPTAQMTHGFDPTTNSFVLRTHQHWSAGSQIFINYGALPNHKLLPLYGFVLASNPFDAVELYAPMGEDAPDFSRKLELLEDHGLAEHVAGVPFELFADSVNDELLAYLRIQRLDGGDLRSAAVEKSHFAFELVHDDNEKDALASLIYALQQMLDAFPTSIEEDLEALVATEEDPDQDESHLHMALQLRISDKKILLAQIEMLQELLLPVIARINQANLQD</sequence>
<feature type="domain" description="SET" evidence="4">
    <location>
        <begin position="14"/>
        <end position="246"/>
    </location>
</feature>
<dbReference type="InterPro" id="IPR001214">
    <property type="entry name" value="SET_dom"/>
</dbReference>
<organism evidence="10 11">
    <name type="scientific">Aphanomyces stellatus</name>
    <dbReference type="NCBI Taxonomy" id="120398"/>
    <lineage>
        <taxon>Eukaryota</taxon>
        <taxon>Sar</taxon>
        <taxon>Stramenopiles</taxon>
        <taxon>Oomycota</taxon>
        <taxon>Saprolegniomycetes</taxon>
        <taxon>Saprolegniales</taxon>
        <taxon>Verrucalvaceae</taxon>
        <taxon>Aphanomyces</taxon>
    </lineage>
</organism>
<reference evidence="10 11" key="1">
    <citation type="submission" date="2019-03" db="EMBL/GenBank/DDBJ databases">
        <authorList>
            <person name="Gaulin E."/>
            <person name="Dumas B."/>
        </authorList>
    </citation>
    <scope>NUCLEOTIDE SEQUENCE [LARGE SCALE GENOMIC DNA]</scope>
    <source>
        <strain evidence="10">CBS 568.67</strain>
    </source>
</reference>
<dbReference type="Gene3D" id="3.90.1420.10">
    <property type="entry name" value="Rubisco LSMT, substrate-binding domain"/>
    <property type="match status" value="1"/>
</dbReference>
<dbReference type="InterPro" id="IPR046341">
    <property type="entry name" value="SET_dom_sf"/>
</dbReference>
<evidence type="ECO:0000313" key="8">
    <source>
        <dbReference type="EMBL" id="VFT80921.1"/>
    </source>
</evidence>
<dbReference type="OrthoDB" id="341421at2759"/>
<dbReference type="Gene3D" id="3.90.1410.10">
    <property type="entry name" value="set domain protein methyltransferase, domain 1"/>
    <property type="match status" value="1"/>
</dbReference>
<dbReference type="EMBL" id="CAADRA010002247">
    <property type="protein sequence ID" value="VFT82915.1"/>
    <property type="molecule type" value="Genomic_DNA"/>
</dbReference>
<evidence type="ECO:0000256" key="3">
    <source>
        <dbReference type="ARBA" id="ARBA00022691"/>
    </source>
</evidence>
<evidence type="ECO:0000313" key="9">
    <source>
        <dbReference type="EMBL" id="VFT82915.1"/>
    </source>
</evidence>
<reference evidence="5" key="2">
    <citation type="submission" date="2019-06" db="EMBL/GenBank/DDBJ databases">
        <title>Genomics analysis of Aphanomyces spp. identifies a new class of oomycete effector associated with host adaptation.</title>
        <authorList>
            <person name="Gaulin E."/>
        </authorList>
    </citation>
    <scope>NUCLEOTIDE SEQUENCE</scope>
    <source>
        <strain evidence="5">CBS 578.67</strain>
    </source>
</reference>
<dbReference type="GO" id="GO:0016279">
    <property type="term" value="F:protein-lysine N-methyltransferase activity"/>
    <property type="evidence" value="ECO:0007669"/>
    <property type="project" value="TreeGrafter"/>
</dbReference>
<dbReference type="AlphaFoldDB" id="A0A485L3E1"/>
<evidence type="ECO:0000313" key="10">
    <source>
        <dbReference type="EMBL" id="VFT91825.1"/>
    </source>
</evidence>
<dbReference type="Pfam" id="PF09273">
    <property type="entry name" value="Rubis-subs-bind"/>
    <property type="match status" value="1"/>
</dbReference>
<evidence type="ECO:0000313" key="6">
    <source>
        <dbReference type="EMBL" id="KAF0709503.1"/>
    </source>
</evidence>
<dbReference type="GO" id="GO:0032259">
    <property type="term" value="P:methylation"/>
    <property type="evidence" value="ECO:0007669"/>
    <property type="project" value="UniProtKB-KW"/>
</dbReference>
<name>A0A485L3E1_9STRA</name>
<dbReference type="CDD" id="cd10527">
    <property type="entry name" value="SET_LSMT"/>
    <property type="match status" value="1"/>
</dbReference>
<protein>
    <submittedName>
        <fullName evidence="10">Aste57867_15011 protein</fullName>
    </submittedName>
    <submittedName>
        <fullName evidence="8">Aste57867_3770 protein</fullName>
    </submittedName>
    <submittedName>
        <fullName evidence="9">Aste57867_5894 protein</fullName>
    </submittedName>
</protein>
<dbReference type="SUPFAM" id="SSF82199">
    <property type="entry name" value="SET domain"/>
    <property type="match status" value="1"/>
</dbReference>
<dbReference type="EMBL" id="CAADRA010000740">
    <property type="protein sequence ID" value="VFT80921.1"/>
    <property type="molecule type" value="Genomic_DNA"/>
</dbReference>
<keyword evidence="2" id="KW-0808">Transferase</keyword>
<evidence type="ECO:0000256" key="1">
    <source>
        <dbReference type="ARBA" id="ARBA00022603"/>
    </source>
</evidence>
<evidence type="ECO:0000313" key="11">
    <source>
        <dbReference type="Proteomes" id="UP000332933"/>
    </source>
</evidence>
<accession>A0A485L3E1</accession>
<dbReference type="PANTHER" id="PTHR13271">
    <property type="entry name" value="UNCHARACTERIZED PUTATIVE METHYLTRANSFERASE"/>
    <property type="match status" value="1"/>
</dbReference>
<dbReference type="EMBL" id="CAADRA010005624">
    <property type="protein sequence ID" value="VFT91825.1"/>
    <property type="molecule type" value="Genomic_DNA"/>
</dbReference>
<dbReference type="EMBL" id="VJMH01000740">
    <property type="protein sequence ID" value="KAF0714636.1"/>
    <property type="molecule type" value="Genomic_DNA"/>
</dbReference>
<keyword evidence="1" id="KW-0489">Methyltransferase</keyword>
<proteinExistence type="predicted"/>
<dbReference type="InterPro" id="IPR036464">
    <property type="entry name" value="Rubisco_LSMT_subst-bd_sf"/>
</dbReference>
<evidence type="ECO:0000313" key="7">
    <source>
        <dbReference type="EMBL" id="KAF0714636.1"/>
    </source>
</evidence>
<dbReference type="SUPFAM" id="SSF81822">
    <property type="entry name" value="RuBisCo LSMT C-terminal, substrate-binding domain"/>
    <property type="match status" value="1"/>
</dbReference>
<dbReference type="EMBL" id="VJMH01005603">
    <property type="protein sequence ID" value="KAF0694091.1"/>
    <property type="molecule type" value="Genomic_DNA"/>
</dbReference>
<dbReference type="Pfam" id="PF00856">
    <property type="entry name" value="SET"/>
    <property type="match status" value="1"/>
</dbReference>
<gene>
    <name evidence="10" type="primary">Aste57867_15011</name>
    <name evidence="8" type="synonym">Aste57867_3770</name>
    <name evidence="9" type="synonym">Aste57867_5894</name>
    <name evidence="7" type="ORF">As57867_003759</name>
    <name evidence="6" type="ORF">As57867_005880</name>
    <name evidence="5" type="ORF">As57867_014955</name>
    <name evidence="10" type="ORF">ASTE57867_15011</name>
    <name evidence="8" type="ORF">ASTE57867_3770</name>
    <name evidence="9" type="ORF">ASTE57867_5894</name>
</gene>
<keyword evidence="3" id="KW-0949">S-adenosyl-L-methionine</keyword>
<dbReference type="InterPro" id="IPR050600">
    <property type="entry name" value="SETD3_SETD6_MTase"/>
</dbReference>
<evidence type="ECO:0000313" key="5">
    <source>
        <dbReference type="EMBL" id="KAF0694091.1"/>
    </source>
</evidence>